<dbReference type="EMBL" id="LDAU01000048">
    <property type="protein sequence ID" value="KRX09531.1"/>
    <property type="molecule type" value="Genomic_DNA"/>
</dbReference>
<comment type="caution">
    <text evidence="2">The sequence shown here is derived from an EMBL/GenBank/DDBJ whole genome shotgun (WGS) entry which is preliminary data.</text>
</comment>
<protein>
    <submittedName>
        <fullName evidence="2">Uncharacterized protein</fullName>
    </submittedName>
</protein>
<proteinExistence type="predicted"/>
<evidence type="ECO:0000313" key="3">
    <source>
        <dbReference type="Proteomes" id="UP000054937"/>
    </source>
</evidence>
<feature type="region of interest" description="Disordered" evidence="1">
    <location>
        <begin position="1"/>
        <end position="58"/>
    </location>
</feature>
<dbReference type="InParanoid" id="A0A0V0R4X1"/>
<dbReference type="Proteomes" id="UP000054937">
    <property type="component" value="Unassembled WGS sequence"/>
</dbReference>
<reference evidence="2 3" key="1">
    <citation type="journal article" date="2015" name="Sci. Rep.">
        <title>Genome of the facultative scuticociliatosis pathogen Pseudocohnilembus persalinus provides insight into its virulence through horizontal gene transfer.</title>
        <authorList>
            <person name="Xiong J."/>
            <person name="Wang G."/>
            <person name="Cheng J."/>
            <person name="Tian M."/>
            <person name="Pan X."/>
            <person name="Warren A."/>
            <person name="Jiang C."/>
            <person name="Yuan D."/>
            <person name="Miao W."/>
        </authorList>
    </citation>
    <scope>NUCLEOTIDE SEQUENCE [LARGE SCALE GENOMIC DNA]</scope>
    <source>
        <strain evidence="2">36N120E</strain>
    </source>
</reference>
<evidence type="ECO:0000256" key="1">
    <source>
        <dbReference type="SAM" id="MobiDB-lite"/>
    </source>
</evidence>
<gene>
    <name evidence="2" type="ORF">PPERSA_12274</name>
</gene>
<accession>A0A0V0R4X1</accession>
<feature type="compositionally biased region" description="Basic and acidic residues" evidence="1">
    <location>
        <begin position="1"/>
        <end position="22"/>
    </location>
</feature>
<name>A0A0V0R4X1_PSEPJ</name>
<organism evidence="2 3">
    <name type="scientific">Pseudocohnilembus persalinus</name>
    <name type="common">Ciliate</name>
    <dbReference type="NCBI Taxonomy" id="266149"/>
    <lineage>
        <taxon>Eukaryota</taxon>
        <taxon>Sar</taxon>
        <taxon>Alveolata</taxon>
        <taxon>Ciliophora</taxon>
        <taxon>Intramacronucleata</taxon>
        <taxon>Oligohymenophorea</taxon>
        <taxon>Scuticociliatia</taxon>
        <taxon>Philasterida</taxon>
        <taxon>Pseudocohnilembidae</taxon>
        <taxon>Pseudocohnilembus</taxon>
    </lineage>
</organism>
<sequence length="124" mass="14625">MHKGSDIKDKYFPEDESNKKGDNNMLLQQDIIPKEEKQDDLQQKKQTKQLYEKNQNLNDSLDKCKTLNKMKESKQRKNFLKEIQQNRITQKSRSISPIIGKQPQNINLNEICSAGFGRQFNRQI</sequence>
<keyword evidence="3" id="KW-1185">Reference proteome</keyword>
<dbReference type="AlphaFoldDB" id="A0A0V0R4X1"/>
<evidence type="ECO:0000313" key="2">
    <source>
        <dbReference type="EMBL" id="KRX09531.1"/>
    </source>
</evidence>
<feature type="compositionally biased region" description="Basic and acidic residues" evidence="1">
    <location>
        <begin position="32"/>
        <end position="43"/>
    </location>
</feature>